<protein>
    <recommendedName>
        <fullName evidence="3">Solute-binding protein family 3/N-terminal domain-containing protein</fullName>
    </recommendedName>
</protein>
<dbReference type="PANTHER" id="PTHR35936:SF25">
    <property type="entry name" value="ABC TRANSPORTER SUBSTRATE-BINDING PROTEIN"/>
    <property type="match status" value="1"/>
</dbReference>
<evidence type="ECO:0000313" key="5">
    <source>
        <dbReference type="Proteomes" id="UP000275281"/>
    </source>
</evidence>
<dbReference type="EMBL" id="RPOK01000003">
    <property type="protein sequence ID" value="RPJ66659.1"/>
    <property type="molecule type" value="Genomic_DNA"/>
</dbReference>
<dbReference type="AlphaFoldDB" id="A0A3N5Y7C5"/>
<evidence type="ECO:0000256" key="2">
    <source>
        <dbReference type="ARBA" id="ARBA00022729"/>
    </source>
</evidence>
<name>A0A3N5Y7C5_9ALTE</name>
<dbReference type="Proteomes" id="UP000275281">
    <property type="component" value="Unassembled WGS sequence"/>
</dbReference>
<dbReference type="SMART" id="SM00062">
    <property type="entry name" value="PBPb"/>
    <property type="match status" value="1"/>
</dbReference>
<evidence type="ECO:0000259" key="3">
    <source>
        <dbReference type="SMART" id="SM00062"/>
    </source>
</evidence>
<keyword evidence="2" id="KW-0732">Signal</keyword>
<keyword evidence="5" id="KW-1185">Reference proteome</keyword>
<dbReference type="SUPFAM" id="SSF53850">
    <property type="entry name" value="Periplasmic binding protein-like II"/>
    <property type="match status" value="1"/>
</dbReference>
<dbReference type="OrthoDB" id="370676at2"/>
<sequence length="257" mass="28902">MFRLQSYVMLITLILFSVKGVASQKESLLWCVDDIPVRHYYNEGKLKGTTVDFMQALAEKSGFALRYTQNTPFSRCLMQMQAGEADLMMALNKNDERSQYMHLFPVYKARSETLFTTTEGKQAFSQLGDIRDNTLATISGYLYNTSDLSLLQNHNQIISAYSVEGALAMLIRGKVDLVVAPHFSTLARIQSNPHFKNNIVTLPITLGQKTTRYVHLGISKQAKLPAEQVDTIRQALQTLKESGEAERLLFPAVVKSL</sequence>
<comment type="caution">
    <text evidence="4">The sequence shown here is derived from an EMBL/GenBank/DDBJ whole genome shotgun (WGS) entry which is preliminary data.</text>
</comment>
<dbReference type="Gene3D" id="3.40.190.10">
    <property type="entry name" value="Periplasmic binding protein-like II"/>
    <property type="match status" value="2"/>
</dbReference>
<dbReference type="Pfam" id="PF00497">
    <property type="entry name" value="SBP_bac_3"/>
    <property type="match status" value="1"/>
</dbReference>
<gene>
    <name evidence="4" type="ORF">DRW07_11305</name>
</gene>
<proteinExistence type="inferred from homology"/>
<organism evidence="4 5">
    <name type="scientific">Alteromonas sediminis</name>
    <dbReference type="NCBI Taxonomy" id="2259342"/>
    <lineage>
        <taxon>Bacteria</taxon>
        <taxon>Pseudomonadati</taxon>
        <taxon>Pseudomonadota</taxon>
        <taxon>Gammaproteobacteria</taxon>
        <taxon>Alteromonadales</taxon>
        <taxon>Alteromonadaceae</taxon>
        <taxon>Alteromonas/Salinimonas group</taxon>
        <taxon>Alteromonas</taxon>
    </lineage>
</organism>
<dbReference type="PANTHER" id="PTHR35936">
    <property type="entry name" value="MEMBRANE-BOUND LYTIC MUREIN TRANSGLYCOSYLASE F"/>
    <property type="match status" value="1"/>
</dbReference>
<feature type="domain" description="Solute-binding protein family 3/N-terminal" evidence="3">
    <location>
        <begin position="27"/>
        <end position="252"/>
    </location>
</feature>
<evidence type="ECO:0000313" key="4">
    <source>
        <dbReference type="EMBL" id="RPJ66659.1"/>
    </source>
</evidence>
<comment type="similarity">
    <text evidence="1">Belongs to the bacterial solute-binding protein 3 family.</text>
</comment>
<reference evidence="4 5" key="1">
    <citation type="submission" date="2018-11" db="EMBL/GenBank/DDBJ databases">
        <authorList>
            <person name="Ye M.-Q."/>
            <person name="Du Z.-J."/>
        </authorList>
    </citation>
    <scope>NUCLEOTIDE SEQUENCE [LARGE SCALE GENOMIC DNA]</scope>
    <source>
        <strain evidence="4 5">U0105</strain>
    </source>
</reference>
<accession>A0A3N5Y7C5</accession>
<dbReference type="InterPro" id="IPR001638">
    <property type="entry name" value="Solute-binding_3/MltF_N"/>
</dbReference>
<evidence type="ECO:0000256" key="1">
    <source>
        <dbReference type="ARBA" id="ARBA00010333"/>
    </source>
</evidence>